<protein>
    <submittedName>
        <fullName evidence="1">Uncharacterized protein</fullName>
    </submittedName>
</protein>
<accession>A0AA40ERF2</accession>
<evidence type="ECO:0000313" key="1">
    <source>
        <dbReference type="EMBL" id="KAK0744111.1"/>
    </source>
</evidence>
<evidence type="ECO:0000313" key="2">
    <source>
        <dbReference type="Proteomes" id="UP001172155"/>
    </source>
</evidence>
<dbReference type="AlphaFoldDB" id="A0AA40ERF2"/>
<reference evidence="1" key="1">
    <citation type="submission" date="2023-06" db="EMBL/GenBank/DDBJ databases">
        <title>Genome-scale phylogeny and comparative genomics of the fungal order Sordariales.</title>
        <authorList>
            <consortium name="Lawrence Berkeley National Laboratory"/>
            <person name="Hensen N."/>
            <person name="Bonometti L."/>
            <person name="Westerberg I."/>
            <person name="Brannstrom I.O."/>
            <person name="Guillou S."/>
            <person name="Cros-Aarteil S."/>
            <person name="Calhoun S."/>
            <person name="Haridas S."/>
            <person name="Kuo A."/>
            <person name="Mondo S."/>
            <person name="Pangilinan J."/>
            <person name="Riley R."/>
            <person name="LaButti K."/>
            <person name="Andreopoulos B."/>
            <person name="Lipzen A."/>
            <person name="Chen C."/>
            <person name="Yanf M."/>
            <person name="Daum C."/>
            <person name="Ng V."/>
            <person name="Clum A."/>
            <person name="Steindorff A."/>
            <person name="Ohm R."/>
            <person name="Martin F."/>
            <person name="Silar P."/>
            <person name="Natvig D."/>
            <person name="Lalanne C."/>
            <person name="Gautier V."/>
            <person name="Ament-velasquez S.L."/>
            <person name="Kruys A."/>
            <person name="Hutchinson M.I."/>
            <person name="Powell A.J."/>
            <person name="Barry K."/>
            <person name="Miller A.N."/>
            <person name="Grigoriev I.V."/>
            <person name="Debuchy R."/>
            <person name="Gladieux P."/>
            <person name="Thoren M.H."/>
            <person name="Johannesson H."/>
        </authorList>
    </citation>
    <scope>NUCLEOTIDE SEQUENCE</scope>
    <source>
        <strain evidence="1">SMH3187-1</strain>
    </source>
</reference>
<keyword evidence="2" id="KW-1185">Reference proteome</keyword>
<name>A0AA40ERF2_9PEZI</name>
<dbReference type="Proteomes" id="UP001172155">
    <property type="component" value="Unassembled WGS sequence"/>
</dbReference>
<comment type="caution">
    <text evidence="1">The sequence shown here is derived from an EMBL/GenBank/DDBJ whole genome shotgun (WGS) entry which is preliminary data.</text>
</comment>
<dbReference type="EMBL" id="JAUKUD010000005">
    <property type="protein sequence ID" value="KAK0744111.1"/>
    <property type="molecule type" value="Genomic_DNA"/>
</dbReference>
<sequence length="165" mass="19055">MGQPPQQLQPLQHRIPLAGSSRLAQQHERLILELLPFNNPDQFQEWLSSVFVRGAWQEFGRDFLNLNVFAREADKDKMAQKTKDAVNSRNAKYLIFHPDKEGWTSDDHHIRFMATVITDNLLKGLWSESEWKKKGLDIAKAIYEVLSFLRATRAPADPNPPQYEG</sequence>
<organism evidence="1 2">
    <name type="scientific">Schizothecium vesticola</name>
    <dbReference type="NCBI Taxonomy" id="314040"/>
    <lineage>
        <taxon>Eukaryota</taxon>
        <taxon>Fungi</taxon>
        <taxon>Dikarya</taxon>
        <taxon>Ascomycota</taxon>
        <taxon>Pezizomycotina</taxon>
        <taxon>Sordariomycetes</taxon>
        <taxon>Sordariomycetidae</taxon>
        <taxon>Sordariales</taxon>
        <taxon>Schizotheciaceae</taxon>
        <taxon>Schizothecium</taxon>
    </lineage>
</organism>
<proteinExistence type="predicted"/>
<gene>
    <name evidence="1" type="ORF">B0T18DRAFT_431255</name>
</gene>